<dbReference type="RefSeq" id="WP_189443423.1">
    <property type="nucleotide sequence ID" value="NZ_BMZI01000002.1"/>
</dbReference>
<accession>A0ABQ3DTR5</accession>
<keyword evidence="3" id="KW-1185">Reference proteome</keyword>
<organism evidence="2 3">
    <name type="scientific">Salinicola rhizosphaerae</name>
    <dbReference type="NCBI Taxonomy" id="1443141"/>
    <lineage>
        <taxon>Bacteria</taxon>
        <taxon>Pseudomonadati</taxon>
        <taxon>Pseudomonadota</taxon>
        <taxon>Gammaproteobacteria</taxon>
        <taxon>Oceanospirillales</taxon>
        <taxon>Halomonadaceae</taxon>
        <taxon>Salinicola</taxon>
    </lineage>
</organism>
<proteinExistence type="predicted"/>
<protein>
    <submittedName>
        <fullName evidence="2">Uncharacterized protein</fullName>
    </submittedName>
</protein>
<dbReference type="EMBL" id="BMZI01000002">
    <property type="protein sequence ID" value="GHB12910.1"/>
    <property type="molecule type" value="Genomic_DNA"/>
</dbReference>
<feature type="signal peptide" evidence="1">
    <location>
        <begin position="1"/>
        <end position="23"/>
    </location>
</feature>
<evidence type="ECO:0000313" key="2">
    <source>
        <dbReference type="EMBL" id="GHB12910.1"/>
    </source>
</evidence>
<dbReference type="Proteomes" id="UP000646745">
    <property type="component" value="Unassembled WGS sequence"/>
</dbReference>
<name>A0ABQ3DTR5_9GAMM</name>
<gene>
    <name evidence="2" type="ORF">GCM10009038_08680</name>
</gene>
<feature type="chain" id="PRO_5046183527" evidence="1">
    <location>
        <begin position="24"/>
        <end position="129"/>
    </location>
</feature>
<sequence>MKNKILTTTIAIALATASLSANAGFMVRSELHGVKANASYGEPAQNEDEKEFEDFHFYMFYTEYFTAFGQSYYRDIAQDNLTDSEYPAYVDGLIEEATAEIESNEAYYKAVITDYDTGQVIATIGSTLN</sequence>
<reference evidence="3" key="1">
    <citation type="journal article" date="2019" name="Int. J. Syst. Evol. Microbiol.">
        <title>The Global Catalogue of Microorganisms (GCM) 10K type strain sequencing project: providing services to taxonomists for standard genome sequencing and annotation.</title>
        <authorList>
            <consortium name="The Broad Institute Genomics Platform"/>
            <consortium name="The Broad Institute Genome Sequencing Center for Infectious Disease"/>
            <person name="Wu L."/>
            <person name="Ma J."/>
        </authorList>
    </citation>
    <scope>NUCLEOTIDE SEQUENCE [LARGE SCALE GENOMIC DNA]</scope>
    <source>
        <strain evidence="3">KCTC 32998</strain>
    </source>
</reference>
<evidence type="ECO:0000313" key="3">
    <source>
        <dbReference type="Proteomes" id="UP000646745"/>
    </source>
</evidence>
<comment type="caution">
    <text evidence="2">The sequence shown here is derived from an EMBL/GenBank/DDBJ whole genome shotgun (WGS) entry which is preliminary data.</text>
</comment>
<keyword evidence="1" id="KW-0732">Signal</keyword>
<evidence type="ECO:0000256" key="1">
    <source>
        <dbReference type="SAM" id="SignalP"/>
    </source>
</evidence>